<name>A0AA39SJM0_ACESA</name>
<gene>
    <name evidence="3" type="ORF">LWI29_033279</name>
</gene>
<dbReference type="PANTHER" id="PTHR23024:SF406">
    <property type="entry name" value="CARBOXYLESTERASE 15-RELATED"/>
    <property type="match status" value="1"/>
</dbReference>
<dbReference type="Pfam" id="PF07859">
    <property type="entry name" value="Abhydrolase_3"/>
    <property type="match status" value="1"/>
</dbReference>
<keyword evidence="4" id="KW-1185">Reference proteome</keyword>
<dbReference type="EMBL" id="JAUESC010000381">
    <property type="protein sequence ID" value="KAK0590925.1"/>
    <property type="molecule type" value="Genomic_DNA"/>
</dbReference>
<dbReference type="Proteomes" id="UP001168877">
    <property type="component" value="Unassembled WGS sequence"/>
</dbReference>
<sequence>MDSLPHIVENLSPVIQLYSDGTIVRNNHVNSAVPLLMNDSVKIKDLIYDRRHNLHLRLYKSEAFTKTSSPSSKSPIIVFLRGGGFCVGSRTWPTSHNCCLRLASGLNALIVSADYRLAPEHRLPAAIEDGFSVMKWLQAQALGDCDGWLDICEADFNRVFILGDSSGANIAHHLAVKFQAGSTALAPVRVQGYVLLAPFFGGVVRTRSEEGPSEAMLNLETLDRFWRLSLPAGEIRDHPIANPFGPMSPSLEAVSLDPILVVVGGCELLKDRAKDYFERLKAMKKRIDYVEFKEREHGFFNKHPYSQVGNEFIQLLKHFIFTNSYSHCSKLEIT</sequence>
<evidence type="ECO:0000259" key="2">
    <source>
        <dbReference type="Pfam" id="PF07859"/>
    </source>
</evidence>
<comment type="caution">
    <text evidence="3">The sequence shown here is derived from an EMBL/GenBank/DDBJ whole genome shotgun (WGS) entry which is preliminary data.</text>
</comment>
<reference evidence="3" key="1">
    <citation type="journal article" date="2022" name="Plant J.">
        <title>Strategies of tolerance reflected in two North American maple genomes.</title>
        <authorList>
            <person name="McEvoy S.L."/>
            <person name="Sezen U.U."/>
            <person name="Trouern-Trend A."/>
            <person name="McMahon S.M."/>
            <person name="Schaberg P.G."/>
            <person name="Yang J."/>
            <person name="Wegrzyn J.L."/>
            <person name="Swenson N.G."/>
        </authorList>
    </citation>
    <scope>NUCLEOTIDE SEQUENCE</scope>
    <source>
        <strain evidence="3">NS2018</strain>
    </source>
</reference>
<dbReference type="PANTHER" id="PTHR23024">
    <property type="entry name" value="ARYLACETAMIDE DEACETYLASE"/>
    <property type="match status" value="1"/>
</dbReference>
<feature type="domain" description="Alpha/beta hydrolase fold-3" evidence="2">
    <location>
        <begin position="77"/>
        <end position="300"/>
    </location>
</feature>
<comment type="similarity">
    <text evidence="1">Belongs to the 'GDXG' lipolytic enzyme family.</text>
</comment>
<evidence type="ECO:0000256" key="1">
    <source>
        <dbReference type="ARBA" id="ARBA00010515"/>
    </source>
</evidence>
<organism evidence="3 4">
    <name type="scientific">Acer saccharum</name>
    <name type="common">Sugar maple</name>
    <dbReference type="NCBI Taxonomy" id="4024"/>
    <lineage>
        <taxon>Eukaryota</taxon>
        <taxon>Viridiplantae</taxon>
        <taxon>Streptophyta</taxon>
        <taxon>Embryophyta</taxon>
        <taxon>Tracheophyta</taxon>
        <taxon>Spermatophyta</taxon>
        <taxon>Magnoliopsida</taxon>
        <taxon>eudicotyledons</taxon>
        <taxon>Gunneridae</taxon>
        <taxon>Pentapetalae</taxon>
        <taxon>rosids</taxon>
        <taxon>malvids</taxon>
        <taxon>Sapindales</taxon>
        <taxon>Sapindaceae</taxon>
        <taxon>Hippocastanoideae</taxon>
        <taxon>Acereae</taxon>
        <taxon>Acer</taxon>
    </lineage>
</organism>
<dbReference type="SUPFAM" id="SSF53474">
    <property type="entry name" value="alpha/beta-Hydrolases"/>
    <property type="match status" value="1"/>
</dbReference>
<protein>
    <recommendedName>
        <fullName evidence="2">Alpha/beta hydrolase fold-3 domain-containing protein</fullName>
    </recommendedName>
</protein>
<accession>A0AA39SJM0</accession>
<proteinExistence type="inferred from homology"/>
<dbReference type="InterPro" id="IPR029058">
    <property type="entry name" value="AB_hydrolase_fold"/>
</dbReference>
<dbReference type="InterPro" id="IPR013094">
    <property type="entry name" value="AB_hydrolase_3"/>
</dbReference>
<dbReference type="AlphaFoldDB" id="A0AA39SJM0"/>
<evidence type="ECO:0000313" key="4">
    <source>
        <dbReference type="Proteomes" id="UP001168877"/>
    </source>
</evidence>
<dbReference type="Gene3D" id="3.40.50.1820">
    <property type="entry name" value="alpha/beta hydrolase"/>
    <property type="match status" value="1"/>
</dbReference>
<reference evidence="3" key="2">
    <citation type="submission" date="2023-06" db="EMBL/GenBank/DDBJ databases">
        <authorList>
            <person name="Swenson N.G."/>
            <person name="Wegrzyn J.L."/>
            <person name="Mcevoy S.L."/>
        </authorList>
    </citation>
    <scope>NUCLEOTIDE SEQUENCE</scope>
    <source>
        <strain evidence="3">NS2018</strain>
        <tissue evidence="3">Leaf</tissue>
    </source>
</reference>
<dbReference type="GO" id="GO:0016787">
    <property type="term" value="F:hydrolase activity"/>
    <property type="evidence" value="ECO:0007669"/>
    <property type="project" value="InterPro"/>
</dbReference>
<evidence type="ECO:0000313" key="3">
    <source>
        <dbReference type="EMBL" id="KAK0590925.1"/>
    </source>
</evidence>
<dbReference type="InterPro" id="IPR050466">
    <property type="entry name" value="Carboxylest/Gibb_receptor"/>
</dbReference>